<dbReference type="InterPro" id="IPR012340">
    <property type="entry name" value="NA-bd_OB-fold"/>
</dbReference>
<dbReference type="SUPFAM" id="SSF50249">
    <property type="entry name" value="Nucleic acid-binding proteins"/>
    <property type="match status" value="1"/>
</dbReference>
<evidence type="ECO:0000256" key="5">
    <source>
        <dbReference type="PROSITE-ProRule" id="PRU10015"/>
    </source>
</evidence>
<feature type="active site" evidence="5">
    <location>
        <position position="428"/>
    </location>
</feature>
<dbReference type="OrthoDB" id="9804590at2"/>
<dbReference type="PANTHER" id="PTHR11061:SF30">
    <property type="entry name" value="TRNA (URACIL(54)-C(5))-METHYLTRANSFERASE"/>
    <property type="match status" value="1"/>
</dbReference>
<evidence type="ECO:0000256" key="3">
    <source>
        <dbReference type="ARBA" id="ARBA00022691"/>
    </source>
</evidence>
<dbReference type="Pfam" id="PF05958">
    <property type="entry name" value="tRNA_U5-meth_tr"/>
    <property type="match status" value="1"/>
</dbReference>
<dbReference type="GO" id="GO:0070041">
    <property type="term" value="F:rRNA (uridine-C5-)-methyltransferase activity"/>
    <property type="evidence" value="ECO:0007669"/>
    <property type="project" value="TreeGrafter"/>
</dbReference>
<dbReference type="PROSITE" id="PS51687">
    <property type="entry name" value="SAM_MT_RNA_M5U"/>
    <property type="match status" value="1"/>
</dbReference>
<feature type="active site" description="Nucleophile" evidence="4">
    <location>
        <position position="428"/>
    </location>
</feature>
<dbReference type="AlphaFoldDB" id="A0A2S7IQE3"/>
<name>A0A2S7IQE3_9BACT</name>
<keyword evidence="8" id="KW-1185">Reference proteome</keyword>
<dbReference type="NCBIfam" id="TIGR00479">
    <property type="entry name" value="rumA"/>
    <property type="match status" value="1"/>
</dbReference>
<keyword evidence="2 4" id="KW-0808">Transferase</keyword>
<dbReference type="PANTHER" id="PTHR11061">
    <property type="entry name" value="RNA M5U METHYLTRANSFERASE"/>
    <property type="match status" value="1"/>
</dbReference>
<dbReference type="PROSITE" id="PS50926">
    <property type="entry name" value="TRAM"/>
    <property type="match status" value="1"/>
</dbReference>
<accession>A0A2S7IQE3</accession>
<evidence type="ECO:0000313" key="7">
    <source>
        <dbReference type="EMBL" id="PQA59810.1"/>
    </source>
</evidence>
<organism evidence="7 8">
    <name type="scientific">Siphonobacter curvatus</name>
    <dbReference type="NCBI Taxonomy" id="2094562"/>
    <lineage>
        <taxon>Bacteria</taxon>
        <taxon>Pseudomonadati</taxon>
        <taxon>Bacteroidota</taxon>
        <taxon>Cytophagia</taxon>
        <taxon>Cytophagales</taxon>
        <taxon>Cytophagaceae</taxon>
        <taxon>Siphonobacter</taxon>
    </lineage>
</organism>
<feature type="binding site" evidence="4">
    <location>
        <position position="302"/>
    </location>
    <ligand>
        <name>S-adenosyl-L-methionine</name>
        <dbReference type="ChEBI" id="CHEBI:59789"/>
    </ligand>
</feature>
<dbReference type="CDD" id="cd02440">
    <property type="entry name" value="AdoMet_MTases"/>
    <property type="match status" value="1"/>
</dbReference>
<dbReference type="FunFam" id="3.40.50.150:FF:000009">
    <property type="entry name" value="23S rRNA (Uracil(1939)-C(5))-methyltransferase RlmD"/>
    <property type="match status" value="1"/>
</dbReference>
<evidence type="ECO:0000259" key="6">
    <source>
        <dbReference type="PROSITE" id="PS50926"/>
    </source>
</evidence>
<dbReference type="Pfam" id="PF01938">
    <property type="entry name" value="TRAM"/>
    <property type="match status" value="1"/>
</dbReference>
<evidence type="ECO:0000313" key="8">
    <source>
        <dbReference type="Proteomes" id="UP000239590"/>
    </source>
</evidence>
<sequence length="472" mass="53846">MRKKQQKAPVILENLRVEDFAAEGKCLARNDGQVIFIEGEVAPGDLVDVRIYKTKSSFREGRAIAVREYSNLRQTPRCQHFGTCGGCKWQHVQYETQLDFKTRQVRDSLERLAKIPHPGIRPIIGSAHEYGYRNKLEFTFSTNRWYTDAEIASGETLERRAAGFHIPKRFDRILDIMQCHLQPEPSNAIRLAIKHYAEERDWAFYDLIKHEGFVRNVVIRTASTGQVMVIVQFGQPDWEKIDELMRFLQEQFPTISSLHVVVNQKVNDTFQDQDIIHIAGTPYIEESMEGLIFRVGPKSFYQTNSEQAYVLYKIARDFAQLKGDELVYDLYTGTGTIANFVAHQARKVVGIEYVPSAVEDAKINSEINGVANTSFYAGDMKKLLKPDFFAEHGKPDVIITDPPRAGMDADVVEAILEAAPQRIVYVSCNPATQARDVAMMAEQYEVKAVQPVDMFPHTHHVENVMWLEKKSV</sequence>
<dbReference type="Gene3D" id="3.40.50.150">
    <property type="entry name" value="Vaccinia Virus protein VP39"/>
    <property type="match status" value="1"/>
</dbReference>
<dbReference type="PROSITE" id="PS01231">
    <property type="entry name" value="TRMA_2"/>
    <property type="match status" value="1"/>
</dbReference>
<keyword evidence="3 4" id="KW-0949">S-adenosyl-L-methionine</keyword>
<dbReference type="InterPro" id="IPR010280">
    <property type="entry name" value="U5_MeTrfase_fam"/>
</dbReference>
<dbReference type="InterPro" id="IPR030391">
    <property type="entry name" value="MeTrfase_TrmA_CS"/>
</dbReference>
<feature type="binding site" evidence="4">
    <location>
        <position position="401"/>
    </location>
    <ligand>
        <name>S-adenosyl-L-methionine</name>
        <dbReference type="ChEBI" id="CHEBI:59789"/>
    </ligand>
</feature>
<feature type="domain" description="TRAM" evidence="6">
    <location>
        <begin position="4"/>
        <end position="65"/>
    </location>
</feature>
<comment type="similarity">
    <text evidence="4">Belongs to the class I-like SAM-binding methyltransferase superfamily. RNA M5U methyltransferase family.</text>
</comment>
<dbReference type="Gene3D" id="2.40.50.140">
    <property type="entry name" value="Nucleic acid-binding proteins"/>
    <property type="match status" value="1"/>
</dbReference>
<evidence type="ECO:0000256" key="1">
    <source>
        <dbReference type="ARBA" id="ARBA00022603"/>
    </source>
</evidence>
<protein>
    <submittedName>
        <fullName evidence="7">23S rRNA (Uracil(1939)-C(5))-methyltransferase RlmD</fullName>
    </submittedName>
</protein>
<dbReference type="Gene3D" id="2.40.50.1070">
    <property type="match status" value="1"/>
</dbReference>
<comment type="caution">
    <text evidence="7">The sequence shown here is derived from an EMBL/GenBank/DDBJ whole genome shotgun (WGS) entry which is preliminary data.</text>
</comment>
<dbReference type="EMBL" id="PTRA01000001">
    <property type="protein sequence ID" value="PQA59810.1"/>
    <property type="molecule type" value="Genomic_DNA"/>
</dbReference>
<dbReference type="InterPro" id="IPR002792">
    <property type="entry name" value="TRAM_dom"/>
</dbReference>
<feature type="binding site" evidence="4">
    <location>
        <position position="352"/>
    </location>
    <ligand>
        <name>S-adenosyl-L-methionine</name>
        <dbReference type="ChEBI" id="CHEBI:59789"/>
    </ligand>
</feature>
<dbReference type="Proteomes" id="UP000239590">
    <property type="component" value="Unassembled WGS sequence"/>
</dbReference>
<proteinExistence type="inferred from homology"/>
<evidence type="ECO:0000256" key="4">
    <source>
        <dbReference type="PROSITE-ProRule" id="PRU01024"/>
    </source>
</evidence>
<evidence type="ECO:0000256" key="2">
    <source>
        <dbReference type="ARBA" id="ARBA00022679"/>
    </source>
</evidence>
<dbReference type="SUPFAM" id="SSF53335">
    <property type="entry name" value="S-adenosyl-L-methionine-dependent methyltransferases"/>
    <property type="match status" value="1"/>
</dbReference>
<dbReference type="RefSeq" id="WP_104711581.1">
    <property type="nucleotide sequence ID" value="NZ_PTRA01000001.1"/>
</dbReference>
<reference evidence="8" key="1">
    <citation type="submission" date="2018-02" db="EMBL/GenBank/DDBJ databases">
        <title>Genome sequencing of Solimonas sp. HR-BB.</title>
        <authorList>
            <person name="Lee Y."/>
            <person name="Jeon C.O."/>
        </authorList>
    </citation>
    <scope>NUCLEOTIDE SEQUENCE [LARGE SCALE GENOMIC DNA]</scope>
    <source>
        <strain evidence="8">HR-U</strain>
    </source>
</reference>
<dbReference type="InterPro" id="IPR030390">
    <property type="entry name" value="MeTrfase_TrmA_AS"/>
</dbReference>
<dbReference type="PROSITE" id="PS01230">
    <property type="entry name" value="TRMA_1"/>
    <property type="match status" value="1"/>
</dbReference>
<dbReference type="GO" id="GO:0070475">
    <property type="term" value="P:rRNA base methylation"/>
    <property type="evidence" value="ECO:0007669"/>
    <property type="project" value="TreeGrafter"/>
</dbReference>
<gene>
    <name evidence="7" type="ORF">C5O19_09365</name>
</gene>
<keyword evidence="1 4" id="KW-0489">Methyltransferase</keyword>
<feature type="binding site" evidence="4">
    <location>
        <position position="331"/>
    </location>
    <ligand>
        <name>S-adenosyl-L-methionine</name>
        <dbReference type="ChEBI" id="CHEBI:59789"/>
    </ligand>
</feature>
<dbReference type="InterPro" id="IPR029063">
    <property type="entry name" value="SAM-dependent_MTases_sf"/>
</dbReference>